<evidence type="ECO:0000313" key="4">
    <source>
        <dbReference type="EMBL" id="OBY12233.1"/>
    </source>
</evidence>
<keyword evidence="3" id="KW-0408">Iron</keyword>
<dbReference type="GO" id="GO:0070025">
    <property type="term" value="F:carbon monoxide binding"/>
    <property type="evidence" value="ECO:0007669"/>
    <property type="project" value="TreeGrafter"/>
</dbReference>
<dbReference type="InterPro" id="IPR042243">
    <property type="entry name" value="HypD_1"/>
</dbReference>
<protein>
    <submittedName>
        <fullName evidence="4">Hydrogenase formation protein HypD</fullName>
    </submittedName>
</protein>
<evidence type="ECO:0000256" key="2">
    <source>
        <dbReference type="ARBA" id="ARBA00022723"/>
    </source>
</evidence>
<dbReference type="InterPro" id="IPR042244">
    <property type="entry name" value="HypD_2_sf"/>
</dbReference>
<sequence length="356" mass="40212">MNKRLIWELKEELDNIEGTMTFMEVCGTHTMEIGKMSLRNFLGNKVKLISGPGCPVCVTPSLYIDYIYSLALNKNISVITYGDMLRVPGTSPLISLERARALGGDIRVVYSSVDAIEIAKEEKNKNFVFLGIGFETTIPSTCVLLEEIMNKDIRNLFVFSMHKRVEPVMETIMEDKELKLDGFLCPGNVAVILGERDFEFIKEYGQLGVIAGFKEDEIIEAIIQLIRNKGSKKIINCYKSFVSREGNIVAKELINKYFKESQSLWRGLGNIDKSGLVLKDDYKEKDILNKFPLDEELKLITRSKEKYVCRCGEVLKGRILPCECSSFKRVCTPAFPIGPCMVSSEGTCAAYYKYEG</sequence>
<dbReference type="GO" id="GO:0051604">
    <property type="term" value="P:protein maturation"/>
    <property type="evidence" value="ECO:0007669"/>
    <property type="project" value="TreeGrafter"/>
</dbReference>
<dbReference type="Gene3D" id="6.10.20.100">
    <property type="match status" value="1"/>
</dbReference>
<dbReference type="RefSeq" id="WP_027099535.1">
    <property type="nucleotide sequence ID" value="NZ_CABHIH010000001.1"/>
</dbReference>
<dbReference type="Gene3D" id="3.40.50.11740">
    <property type="entry name" value="HypD, alpha/beta domain 2"/>
    <property type="match status" value="2"/>
</dbReference>
<dbReference type="PANTHER" id="PTHR30149">
    <property type="entry name" value="HYDROGENASE PROTEIN ASSEMBLY PROTEIN HYPD"/>
    <property type="match status" value="1"/>
</dbReference>
<dbReference type="Pfam" id="PF01924">
    <property type="entry name" value="HypD"/>
    <property type="match status" value="1"/>
</dbReference>
<organism evidence="4 5">
    <name type="scientific">Clostridium paraputrificum</name>
    <dbReference type="NCBI Taxonomy" id="29363"/>
    <lineage>
        <taxon>Bacteria</taxon>
        <taxon>Bacillati</taxon>
        <taxon>Bacillota</taxon>
        <taxon>Clostridia</taxon>
        <taxon>Eubacteriales</taxon>
        <taxon>Clostridiaceae</taxon>
        <taxon>Clostridium</taxon>
    </lineage>
</organism>
<dbReference type="EMBL" id="MAPZ01000009">
    <property type="protein sequence ID" value="OBY12233.1"/>
    <property type="molecule type" value="Genomic_DNA"/>
</dbReference>
<dbReference type="GO" id="GO:0005506">
    <property type="term" value="F:iron ion binding"/>
    <property type="evidence" value="ECO:0007669"/>
    <property type="project" value="TreeGrafter"/>
</dbReference>
<evidence type="ECO:0000313" key="5">
    <source>
        <dbReference type="Proteomes" id="UP000092714"/>
    </source>
</evidence>
<dbReference type="NCBIfam" id="TIGR00075">
    <property type="entry name" value="hypD"/>
    <property type="match status" value="1"/>
</dbReference>
<evidence type="ECO:0000256" key="3">
    <source>
        <dbReference type="ARBA" id="ARBA00023004"/>
    </source>
</evidence>
<accession>A0A1B8RTS2</accession>
<dbReference type="PIRSF" id="PIRSF005622">
    <property type="entry name" value="Hydrgn_mat_hypD"/>
    <property type="match status" value="1"/>
</dbReference>
<keyword evidence="5" id="KW-1185">Reference proteome</keyword>
<gene>
    <name evidence="4" type="ORF">CP373A1_01165</name>
</gene>
<comment type="similarity">
    <text evidence="1">Belongs to the HypD family.</text>
</comment>
<name>A0A1B8RTS2_9CLOT</name>
<dbReference type="PANTHER" id="PTHR30149:SF0">
    <property type="entry name" value="HYDROGENASE MATURATION FACTOR HYPD"/>
    <property type="match status" value="1"/>
</dbReference>
<dbReference type="AlphaFoldDB" id="A0A1B8RTS2"/>
<reference evidence="4 5" key="1">
    <citation type="submission" date="2016-06" db="EMBL/GenBank/DDBJ databases">
        <authorList>
            <person name="Kjaerup R.B."/>
            <person name="Dalgaard T.S."/>
            <person name="Juul-Madsen H.R."/>
        </authorList>
    </citation>
    <scope>NUCLEOTIDE SEQUENCE [LARGE SCALE GENOMIC DNA]</scope>
    <source>
        <strain evidence="4 5">373-A1</strain>
    </source>
</reference>
<dbReference type="eggNOG" id="COG0409">
    <property type="taxonomic scope" value="Bacteria"/>
</dbReference>
<dbReference type="GeneID" id="42777381"/>
<dbReference type="GO" id="GO:0051539">
    <property type="term" value="F:4 iron, 4 sulfur cluster binding"/>
    <property type="evidence" value="ECO:0007669"/>
    <property type="project" value="TreeGrafter"/>
</dbReference>
<dbReference type="OrthoDB" id="9770424at2"/>
<evidence type="ECO:0000256" key="1">
    <source>
        <dbReference type="ARBA" id="ARBA00007888"/>
    </source>
</evidence>
<keyword evidence="2" id="KW-0479">Metal-binding</keyword>
<dbReference type="Proteomes" id="UP000092714">
    <property type="component" value="Unassembled WGS sequence"/>
</dbReference>
<proteinExistence type="inferred from homology"/>
<comment type="caution">
    <text evidence="4">The sequence shown here is derived from an EMBL/GenBank/DDBJ whole genome shotgun (WGS) entry which is preliminary data.</text>
</comment>
<dbReference type="InterPro" id="IPR002780">
    <property type="entry name" value="Hyd_form_HypD"/>
</dbReference>